<reference evidence="2 3" key="1">
    <citation type="submission" date="2016-11" db="EMBL/GenBank/DDBJ databases">
        <authorList>
            <person name="Jaros S."/>
            <person name="Januszkiewicz K."/>
            <person name="Wedrychowicz H."/>
        </authorList>
    </citation>
    <scope>NUCLEOTIDE SEQUENCE [LARGE SCALE GENOMIC DNA]</scope>
    <source>
        <strain evidence="2 3">DSM 15212</strain>
    </source>
</reference>
<dbReference type="InterPro" id="IPR038721">
    <property type="entry name" value="IS701-like_DDE_dom"/>
</dbReference>
<gene>
    <name evidence="2" type="ORF">SAMN02745912_00878</name>
</gene>
<protein>
    <submittedName>
        <fullName evidence="2">DDE superfamily endonuclease</fullName>
    </submittedName>
</protein>
<dbReference type="GO" id="GO:0004519">
    <property type="term" value="F:endonuclease activity"/>
    <property type="evidence" value="ECO:0007669"/>
    <property type="project" value="UniProtKB-KW"/>
</dbReference>
<evidence type="ECO:0000259" key="1">
    <source>
        <dbReference type="Pfam" id="PF13546"/>
    </source>
</evidence>
<dbReference type="STRING" id="1121301.SAMN02745912_00878"/>
<keyword evidence="2" id="KW-0378">Hydrolase</keyword>
<dbReference type="Proteomes" id="UP000184465">
    <property type="component" value="Unassembled WGS sequence"/>
</dbReference>
<keyword evidence="3" id="KW-1185">Reference proteome</keyword>
<dbReference type="Pfam" id="PF13546">
    <property type="entry name" value="DDE_5"/>
    <property type="match status" value="1"/>
</dbReference>
<accession>A0A1M6LPK6</accession>
<keyword evidence="2" id="KW-0255">Endonuclease</keyword>
<name>A0A1M6LPK6_PARC5</name>
<evidence type="ECO:0000313" key="3">
    <source>
        <dbReference type="Proteomes" id="UP000184465"/>
    </source>
</evidence>
<evidence type="ECO:0000313" key="2">
    <source>
        <dbReference type="EMBL" id="SHJ73012.1"/>
    </source>
</evidence>
<keyword evidence="2" id="KW-0540">Nuclease</keyword>
<dbReference type="RefSeq" id="WP_073147360.1">
    <property type="nucleotide sequence ID" value="NZ_FRAG01000007.1"/>
</dbReference>
<dbReference type="EMBL" id="FRAG01000007">
    <property type="protein sequence ID" value="SHJ73012.1"/>
    <property type="molecule type" value="Genomic_DNA"/>
</dbReference>
<sequence>MPVISTILNLNPELYNYLDDVNYGMSKPQFNHLSSIINGLINIKGNKTISKIAEGIVSAKDKSSIYKFLNRSNWDDSLLNRNRINYINYFIRNNIADNSVGFLVIDDTVNVKKSAKKIQGLSFNHSHAEGKRVWSHCVVTSNFVFNDLSIPLQFQPYYCKDVCRELDKEFKSKVDIAKDFINDFNAPDNCNSIYCLIDSWYTSTPLIESCLKKKDFMLLVL</sequence>
<organism evidence="2 3">
    <name type="scientific">Paramaledivibacter caminithermalis (strain DSM 15212 / CIP 107654 / DViRD3)</name>
    <name type="common">Clostridium caminithermale</name>
    <dbReference type="NCBI Taxonomy" id="1121301"/>
    <lineage>
        <taxon>Bacteria</taxon>
        <taxon>Bacillati</taxon>
        <taxon>Bacillota</taxon>
        <taxon>Clostridia</taxon>
        <taxon>Peptostreptococcales</taxon>
        <taxon>Caminicellaceae</taxon>
        <taxon>Paramaledivibacter</taxon>
    </lineage>
</organism>
<feature type="domain" description="Transposase IS701-like DDE" evidence="1">
    <location>
        <begin position="33"/>
        <end position="206"/>
    </location>
</feature>
<proteinExistence type="predicted"/>
<dbReference type="AlphaFoldDB" id="A0A1M6LPK6"/>